<evidence type="ECO:0000313" key="10">
    <source>
        <dbReference type="Proteomes" id="UP000243052"/>
    </source>
</evidence>
<dbReference type="Pfam" id="PF02953">
    <property type="entry name" value="zf-Tim10_DDP"/>
    <property type="match status" value="1"/>
</dbReference>
<proteinExistence type="inferred from homology"/>
<dbReference type="SUPFAM" id="SSF144122">
    <property type="entry name" value="Tim10-like"/>
    <property type="match status" value="1"/>
</dbReference>
<evidence type="ECO:0000259" key="8">
    <source>
        <dbReference type="Pfam" id="PF02953"/>
    </source>
</evidence>
<dbReference type="Gene3D" id="1.10.287.810">
    <property type="entry name" value="Mitochondrial import inner membrane translocase subunit tim13 like domains"/>
    <property type="match status" value="1"/>
</dbReference>
<evidence type="ECO:0000256" key="3">
    <source>
        <dbReference type="ARBA" id="ARBA00022927"/>
    </source>
</evidence>
<keyword evidence="7" id="KW-0496">Mitochondrion</keyword>
<keyword evidence="3 7" id="KW-0653">Protein transport</keyword>
<dbReference type="RefSeq" id="XP_017987956.1">
    <property type="nucleotide sequence ID" value="XM_018132763.1"/>
</dbReference>
<dbReference type="EMBL" id="CP014245">
    <property type="protein sequence ID" value="AMD20960.1"/>
    <property type="molecule type" value="Genomic_DNA"/>
</dbReference>
<evidence type="ECO:0000256" key="2">
    <source>
        <dbReference type="ARBA" id="ARBA00022792"/>
    </source>
</evidence>
<organism evidence="9 10">
    <name type="scientific">Eremothecium sinecaudum</name>
    <dbReference type="NCBI Taxonomy" id="45286"/>
    <lineage>
        <taxon>Eukaryota</taxon>
        <taxon>Fungi</taxon>
        <taxon>Dikarya</taxon>
        <taxon>Ascomycota</taxon>
        <taxon>Saccharomycotina</taxon>
        <taxon>Saccharomycetes</taxon>
        <taxon>Saccharomycetales</taxon>
        <taxon>Saccharomycetaceae</taxon>
        <taxon>Eremothecium</taxon>
    </lineage>
</organism>
<evidence type="ECO:0000256" key="5">
    <source>
        <dbReference type="ARBA" id="ARBA00023136"/>
    </source>
</evidence>
<evidence type="ECO:0000256" key="1">
    <source>
        <dbReference type="ARBA" id="ARBA00006720"/>
    </source>
</evidence>
<comment type="subcellular location">
    <subcellularLocation>
        <location evidence="7">Mitochondrion inner membrane</location>
        <topology evidence="7">Peripheral membrane protein</topology>
        <orientation evidence="7">Intermembrane side</orientation>
    </subcellularLocation>
</comment>
<sequence>MSALSQDNLQNLDEASKKELMTFLESENSKQKIQMSIHKFTNICFNQCIDSISDAGLSSQESDCLKNCVNRFLDTNISIVKGLQNLQ</sequence>
<dbReference type="Proteomes" id="UP000243052">
    <property type="component" value="Chromosome v"/>
</dbReference>
<keyword evidence="6 7" id="KW-1015">Disulfide bond</keyword>
<gene>
    <name evidence="9" type="ORF">AW171_hschr52889</name>
</gene>
<comment type="subunit">
    <text evidence="7">Heterohexamer.</text>
</comment>
<reference evidence="9 10" key="1">
    <citation type="submission" date="2016-01" db="EMBL/GenBank/DDBJ databases">
        <title>Genome sequence of the yeast Holleya sinecauda.</title>
        <authorList>
            <person name="Dietrich F.S."/>
        </authorList>
    </citation>
    <scope>NUCLEOTIDE SEQUENCE [LARGE SCALE GENOMIC DNA]</scope>
    <source>
        <strain evidence="9 10">ATCC 58844</strain>
    </source>
</reference>
<dbReference type="OrthoDB" id="344165at2759"/>
<dbReference type="GeneID" id="28724232"/>
<keyword evidence="7" id="KW-0143">Chaperone</keyword>
<evidence type="ECO:0000256" key="6">
    <source>
        <dbReference type="ARBA" id="ARBA00023157"/>
    </source>
</evidence>
<dbReference type="STRING" id="45286.A0A0X8HT50"/>
<feature type="domain" description="Tim10-like" evidence="8">
    <location>
        <begin position="23"/>
        <end position="85"/>
    </location>
</feature>
<dbReference type="InterPro" id="IPR004217">
    <property type="entry name" value="Tim10-like"/>
</dbReference>
<dbReference type="AlphaFoldDB" id="A0A0X8HT50"/>
<comment type="domain">
    <text evidence="7">The twin CX3C motif contains 4 conserved Cys residues that form 2 disulfide bonds in the mitochondrial intermembrane space.</text>
</comment>
<comment type="similarity">
    <text evidence="1 7">Belongs to the small Tim family.</text>
</comment>
<evidence type="ECO:0000313" key="9">
    <source>
        <dbReference type="EMBL" id="AMD20960.1"/>
    </source>
</evidence>
<keyword evidence="7" id="KW-0813">Transport</keyword>
<dbReference type="GO" id="GO:0005743">
    <property type="term" value="C:mitochondrial inner membrane"/>
    <property type="evidence" value="ECO:0007669"/>
    <property type="project" value="UniProtKB-SubCell"/>
</dbReference>
<accession>A0A0X8HT50</accession>
<evidence type="ECO:0000256" key="7">
    <source>
        <dbReference type="RuleBase" id="RU367043"/>
    </source>
</evidence>
<comment type="function">
    <text evidence="7">Mitochondrial intermembrane chaperone that participates in the import and insertion of some multi-pass transmembrane proteins into the mitochondrial inner membrane. Also required for the transfer of beta-barrel precursors from the TOM complex to the sorting and assembly machinery (SAM complex) of the outer membrane. Acts as a chaperone-like protein that protects the hydrophobic precursors from aggregation and guide them through the mitochondrial intermembrane space.</text>
</comment>
<name>A0A0X8HT50_9SACH</name>
<protein>
    <recommendedName>
        <fullName evidence="7">Mitochondrial import inner membrane translocase subunit</fullName>
    </recommendedName>
</protein>
<keyword evidence="2 7" id="KW-0999">Mitochondrion inner membrane</keyword>
<dbReference type="GO" id="GO:0015031">
    <property type="term" value="P:protein transport"/>
    <property type="evidence" value="ECO:0007669"/>
    <property type="project" value="UniProtKB-KW"/>
</dbReference>
<keyword evidence="4 7" id="KW-0811">Translocation</keyword>
<keyword evidence="10" id="KW-1185">Reference proteome</keyword>
<keyword evidence="5" id="KW-0472">Membrane</keyword>
<evidence type="ECO:0000256" key="4">
    <source>
        <dbReference type="ARBA" id="ARBA00023010"/>
    </source>
</evidence>
<dbReference type="InterPro" id="IPR035427">
    <property type="entry name" value="Tim10-like_dom_sf"/>
</dbReference>